<dbReference type="EMBL" id="CAAALY010251793">
    <property type="protein sequence ID" value="VEL36261.1"/>
    <property type="molecule type" value="Genomic_DNA"/>
</dbReference>
<gene>
    <name evidence="1" type="ORF">PXEA_LOCUS29701</name>
</gene>
<dbReference type="Proteomes" id="UP000784294">
    <property type="component" value="Unassembled WGS sequence"/>
</dbReference>
<organism evidence="1 2">
    <name type="scientific">Protopolystoma xenopodis</name>
    <dbReference type="NCBI Taxonomy" id="117903"/>
    <lineage>
        <taxon>Eukaryota</taxon>
        <taxon>Metazoa</taxon>
        <taxon>Spiralia</taxon>
        <taxon>Lophotrochozoa</taxon>
        <taxon>Platyhelminthes</taxon>
        <taxon>Monogenea</taxon>
        <taxon>Polyopisthocotylea</taxon>
        <taxon>Polystomatidea</taxon>
        <taxon>Polystomatidae</taxon>
        <taxon>Protopolystoma</taxon>
    </lineage>
</organism>
<sequence>MVTCQNATTLSPTGGGHNGGLNGCLTLPPGVSGSASPVTPVGLAVGMISESGVASLADSSTEPGMSFGLRLADYYVPSPLSGLLALSEAQAVKKLGLPDATLAAHETGYFGTRSPRPDSGYPVLAYEDEAGVQIPVGTDEVASAEAGIASLAKRLACTGLSGPAELGEFGQPAMAKAEPSLGVGASGYCYSRPSGDMKTAIFDSLNRHCIFKEAEEAFPFGHNQRTMLNGVHRMDEDVRLQVMQDC</sequence>
<proteinExistence type="predicted"/>
<evidence type="ECO:0000313" key="2">
    <source>
        <dbReference type="Proteomes" id="UP000784294"/>
    </source>
</evidence>
<name>A0A3S5CTS3_9PLAT</name>
<reference evidence="1" key="1">
    <citation type="submission" date="2018-11" db="EMBL/GenBank/DDBJ databases">
        <authorList>
            <consortium name="Pathogen Informatics"/>
        </authorList>
    </citation>
    <scope>NUCLEOTIDE SEQUENCE</scope>
</reference>
<keyword evidence="2" id="KW-1185">Reference proteome</keyword>
<accession>A0A3S5CTS3</accession>
<dbReference type="AlphaFoldDB" id="A0A3S5CTS3"/>
<evidence type="ECO:0000313" key="1">
    <source>
        <dbReference type="EMBL" id="VEL36261.1"/>
    </source>
</evidence>
<comment type="caution">
    <text evidence="1">The sequence shown here is derived from an EMBL/GenBank/DDBJ whole genome shotgun (WGS) entry which is preliminary data.</text>
</comment>
<protein>
    <submittedName>
        <fullName evidence="1">Uncharacterized protein</fullName>
    </submittedName>
</protein>